<name>A0ABT3FTS5_9BACT</name>
<sequence>MECDSDLEQLRGLLSFLVQRRVSTETFGFLRKARVSQESATAFADNRAQKEAREILIQMADHAGHPDHECSKEDAEQWLLTLEIQKELILSYDRGVCCFSTTWKSPVLWSHYGDQHRGLCLGFSLDRDPKPQIHRAIYCGNRGVKTSVLVRAFVEGDPSAKSQIDQDVLLRKARGWSYEKEWRLIGDEGLQSSPLLLKDVTFGLRVSASVVHSVVQSISGRQKPVKFYEIFEVPGNYQLKRRAVDLDEIGRYLPVTAESGFEAFPDTDDN</sequence>
<dbReference type="RefSeq" id="WP_264502920.1">
    <property type="nucleotide sequence ID" value="NZ_JAPDDS010000013.1"/>
</dbReference>
<reference evidence="1 2" key="1">
    <citation type="submission" date="2022-10" db="EMBL/GenBank/DDBJ databases">
        <title>Luteolibacter flavescens strain MCCC 1K03193, whole genome shotgun sequencing project.</title>
        <authorList>
            <person name="Zhao G."/>
            <person name="Shen L."/>
        </authorList>
    </citation>
    <scope>NUCLEOTIDE SEQUENCE [LARGE SCALE GENOMIC DNA]</scope>
    <source>
        <strain evidence="1 2">MCCC 1K03193</strain>
    </source>
</reference>
<dbReference type="EMBL" id="JAPDDS010000013">
    <property type="protein sequence ID" value="MCW1886965.1"/>
    <property type="molecule type" value="Genomic_DNA"/>
</dbReference>
<dbReference type="Proteomes" id="UP001207930">
    <property type="component" value="Unassembled WGS sequence"/>
</dbReference>
<protein>
    <submittedName>
        <fullName evidence="1">DUF2971 domain-containing protein</fullName>
    </submittedName>
</protein>
<evidence type="ECO:0000313" key="2">
    <source>
        <dbReference type="Proteomes" id="UP001207930"/>
    </source>
</evidence>
<accession>A0ABT3FTS5</accession>
<gene>
    <name evidence="1" type="ORF">OKA04_19655</name>
</gene>
<comment type="caution">
    <text evidence="1">The sequence shown here is derived from an EMBL/GenBank/DDBJ whole genome shotgun (WGS) entry which is preliminary data.</text>
</comment>
<evidence type="ECO:0000313" key="1">
    <source>
        <dbReference type="EMBL" id="MCW1886965.1"/>
    </source>
</evidence>
<keyword evidence="2" id="KW-1185">Reference proteome</keyword>
<proteinExistence type="predicted"/>
<organism evidence="1 2">
    <name type="scientific">Luteolibacter flavescens</name>
    <dbReference type="NCBI Taxonomy" id="1859460"/>
    <lineage>
        <taxon>Bacteria</taxon>
        <taxon>Pseudomonadati</taxon>
        <taxon>Verrucomicrobiota</taxon>
        <taxon>Verrucomicrobiia</taxon>
        <taxon>Verrucomicrobiales</taxon>
        <taxon>Verrucomicrobiaceae</taxon>
        <taxon>Luteolibacter</taxon>
    </lineage>
</organism>
<dbReference type="InterPro" id="IPR021352">
    <property type="entry name" value="DUF2971"/>
</dbReference>
<dbReference type="Pfam" id="PF11185">
    <property type="entry name" value="DUF2971"/>
    <property type="match status" value="1"/>
</dbReference>